<evidence type="ECO:0000256" key="8">
    <source>
        <dbReference type="HAMAP-Rule" id="MF_01430"/>
    </source>
</evidence>
<name>A0A2P7SBK3_9HYPH</name>
<evidence type="ECO:0000256" key="6">
    <source>
        <dbReference type="ARBA" id="ARBA00023136"/>
    </source>
</evidence>
<keyword evidence="7 8" id="KW-0998">Cell outer membrane</keyword>
<keyword evidence="5 8" id="KW-0677">Repeat</keyword>
<feature type="signal peptide" evidence="8">
    <location>
        <begin position="1"/>
        <end position="38"/>
    </location>
</feature>
<feature type="domain" description="POTRA" evidence="10">
    <location>
        <begin position="39"/>
        <end position="106"/>
    </location>
</feature>
<feature type="domain" description="POTRA" evidence="10">
    <location>
        <begin position="360"/>
        <end position="433"/>
    </location>
</feature>
<evidence type="ECO:0000313" key="12">
    <source>
        <dbReference type="Proteomes" id="UP000240653"/>
    </source>
</evidence>
<dbReference type="Pfam" id="PF07244">
    <property type="entry name" value="POTRA"/>
    <property type="match status" value="5"/>
</dbReference>
<evidence type="ECO:0000256" key="1">
    <source>
        <dbReference type="ARBA" id="ARBA00004370"/>
    </source>
</evidence>
<dbReference type="Gene3D" id="2.40.160.50">
    <property type="entry name" value="membrane protein fhac: a member of the omp85/tpsb transporter family"/>
    <property type="match status" value="1"/>
</dbReference>
<dbReference type="HAMAP" id="MF_01430">
    <property type="entry name" value="OM_assembly_BamA"/>
    <property type="match status" value="1"/>
</dbReference>
<feature type="domain" description="POTRA" evidence="10">
    <location>
        <begin position="187"/>
        <end position="275"/>
    </location>
</feature>
<evidence type="ECO:0000256" key="7">
    <source>
        <dbReference type="ARBA" id="ARBA00023237"/>
    </source>
</evidence>
<dbReference type="InterPro" id="IPR034746">
    <property type="entry name" value="POTRA"/>
</dbReference>
<dbReference type="InterPro" id="IPR000184">
    <property type="entry name" value="Bac_surfAg_D15"/>
</dbReference>
<dbReference type="RefSeq" id="WP_106724992.1">
    <property type="nucleotide sequence ID" value="NZ_PXYL01000007.1"/>
</dbReference>
<dbReference type="InterPro" id="IPR010827">
    <property type="entry name" value="BamA/TamA_POTRA"/>
</dbReference>
<organism evidence="11 12">
    <name type="scientific">Pseudaminobacter soli</name>
    <name type="common">ex Li et al. 2025</name>
    <dbReference type="NCBI Taxonomy" id="1295366"/>
    <lineage>
        <taxon>Bacteria</taxon>
        <taxon>Pseudomonadati</taxon>
        <taxon>Pseudomonadota</taxon>
        <taxon>Alphaproteobacteria</taxon>
        <taxon>Hyphomicrobiales</taxon>
        <taxon>Phyllobacteriaceae</taxon>
        <taxon>Pseudaminobacter</taxon>
    </lineage>
</organism>
<dbReference type="GO" id="GO:0043165">
    <property type="term" value="P:Gram-negative-bacterium-type cell outer membrane assembly"/>
    <property type="evidence" value="ECO:0007669"/>
    <property type="project" value="UniProtKB-UniRule"/>
</dbReference>
<accession>A0A2P7SBK3</accession>
<gene>
    <name evidence="8 11" type="primary">bamA</name>
    <name evidence="11" type="ORF">C7I85_16075</name>
</gene>
<dbReference type="Pfam" id="PF01103">
    <property type="entry name" value="Omp85"/>
    <property type="match status" value="1"/>
</dbReference>
<evidence type="ECO:0000256" key="5">
    <source>
        <dbReference type="ARBA" id="ARBA00022737"/>
    </source>
</evidence>
<evidence type="ECO:0000256" key="3">
    <source>
        <dbReference type="ARBA" id="ARBA00022692"/>
    </source>
</evidence>
<feature type="domain" description="POTRA" evidence="10">
    <location>
        <begin position="107"/>
        <end position="184"/>
    </location>
</feature>
<keyword evidence="2 8" id="KW-1134">Transmembrane beta strand</keyword>
<dbReference type="OrthoDB" id="9803054at2"/>
<protein>
    <recommendedName>
        <fullName evidence="8 9">Outer membrane protein assembly factor BamA</fullName>
    </recommendedName>
</protein>
<dbReference type="Gene3D" id="3.10.20.310">
    <property type="entry name" value="membrane protein fhac"/>
    <property type="match status" value="5"/>
</dbReference>
<dbReference type="PANTHER" id="PTHR12815:SF23">
    <property type="entry name" value="OUTER MEMBRANE PROTEIN ASSEMBLY FACTOR BAMA"/>
    <property type="match status" value="1"/>
</dbReference>
<evidence type="ECO:0000256" key="2">
    <source>
        <dbReference type="ARBA" id="ARBA00022452"/>
    </source>
</evidence>
<proteinExistence type="inferred from homology"/>
<dbReference type="PANTHER" id="PTHR12815">
    <property type="entry name" value="SORTING AND ASSEMBLY MACHINERY SAMM50 PROTEIN FAMILY MEMBER"/>
    <property type="match status" value="1"/>
</dbReference>
<comment type="similarity">
    <text evidence="8">Belongs to the BamA family.</text>
</comment>
<evidence type="ECO:0000259" key="10">
    <source>
        <dbReference type="PROSITE" id="PS51779"/>
    </source>
</evidence>
<reference evidence="11 12" key="1">
    <citation type="submission" date="2018-03" db="EMBL/GenBank/DDBJ databases">
        <title>The draft genome of Mesorhizobium soli JCM 19897.</title>
        <authorList>
            <person name="Li L."/>
            <person name="Liu L."/>
            <person name="Liang L."/>
            <person name="Wang T."/>
            <person name="Zhang X."/>
        </authorList>
    </citation>
    <scope>NUCLEOTIDE SEQUENCE [LARGE SCALE GENOMIC DNA]</scope>
    <source>
        <strain evidence="11 12">JCM 19897</strain>
    </source>
</reference>
<dbReference type="AlphaFoldDB" id="A0A2P7SBK3"/>
<dbReference type="PROSITE" id="PS51779">
    <property type="entry name" value="POTRA"/>
    <property type="match status" value="4"/>
</dbReference>
<dbReference type="NCBIfam" id="TIGR03303">
    <property type="entry name" value="OM_YaeT"/>
    <property type="match status" value="1"/>
</dbReference>
<dbReference type="InterPro" id="IPR039910">
    <property type="entry name" value="D15-like"/>
</dbReference>
<comment type="function">
    <text evidence="8">Part of the outer membrane protein assembly complex, which is involved in assembly and insertion of beta-barrel proteins into the outer membrane.</text>
</comment>
<dbReference type="InterPro" id="IPR023707">
    <property type="entry name" value="OM_assembly_BamA"/>
</dbReference>
<dbReference type="GO" id="GO:0009279">
    <property type="term" value="C:cell outer membrane"/>
    <property type="evidence" value="ECO:0007669"/>
    <property type="project" value="UniProtKB-SubCell"/>
</dbReference>
<keyword evidence="4 8" id="KW-0732">Signal</keyword>
<comment type="caution">
    <text evidence="11">The sequence shown here is derived from an EMBL/GenBank/DDBJ whole genome shotgun (WGS) entry which is preliminary data.</text>
</comment>
<keyword evidence="6 8" id="KW-0472">Membrane</keyword>
<dbReference type="GO" id="GO:0051205">
    <property type="term" value="P:protein insertion into membrane"/>
    <property type="evidence" value="ECO:0007669"/>
    <property type="project" value="UniProtKB-UniRule"/>
</dbReference>
<dbReference type="EMBL" id="PXYL01000007">
    <property type="protein sequence ID" value="PSJ59850.1"/>
    <property type="molecule type" value="Genomic_DNA"/>
</dbReference>
<evidence type="ECO:0000256" key="9">
    <source>
        <dbReference type="NCBIfam" id="TIGR03303"/>
    </source>
</evidence>
<evidence type="ECO:0000313" key="11">
    <source>
        <dbReference type="EMBL" id="PSJ59850.1"/>
    </source>
</evidence>
<sequence precursor="true">MKAASSFLSAASAVALSASLVVPGAVVAQLASVSAASAAVVSSIDVRGNQRIEAQTIRDYVAVKPGKPFSSADIDEAVKRLFATGLFSDVSINQVGSTLVVQVSELKVVNQVLFQGNKKIKDAQLSGTVQLQPRGAYSAATMESDVEAIREAYRRIGRNDAVVNARTVDLGENRVNVVYEINEGERTKIAAINFVGNHAFSSGRLGDVISTKKSTILSFLMRDDIYDQERLRADEEALRRFYYNHGYADFRVVSAGGELDAASNTYTVTIVVEEGDRYNFGDVTVESSIPELDTAALQAQLKTKPGAVYSAKNVEDSIISLTEEVAGKGYAFAQVNPRGDRNFENHTISVAYTVDQGAKTYVERIEIRGNDRTRDYVIRREFDVSEGDAFNQVLIQRAKKRLEGLNFFESVQISTVPGSEPDQVVLVVDVVEKSTGEFSIGAGYTTGGETPGPSIEGSITERNFLGRGQYIRFSAGGGRKSRDFGLSFTEPYFLGRRIAAGFDIYRQTRTYTKYESELNGATVRFGLPITEALSTQLAYNFTQEKYKLRNDSCYDPNVNLETNGQNCGISPAILQGIKESPWNKSSVSGSLLYNTIDDMKNPHSGLYAGFTTEVAGLGGDARYVKLTGRSTYYQTLSEEMDIVGLATVGGGYIAGYGSENNLRIFDYFQGTDRMVRGFEYGGIGPYDPKTGDHLGGSTYWNASLETQFPLPVVPESFGLRGAVFADAATLYGNSLKDTPIAGTSAQWRASVGVGLIWASPFGPLRVDYAVPVLKQKDDIVQNFNFGISTRF</sequence>
<dbReference type="PIRSF" id="PIRSF006076">
    <property type="entry name" value="OM_assembly_OMP85"/>
    <property type="match status" value="1"/>
</dbReference>
<comment type="subunit">
    <text evidence="8">Part of the Bam complex.</text>
</comment>
<comment type="subcellular location">
    <subcellularLocation>
        <location evidence="8">Cell outer membrane</location>
    </subcellularLocation>
    <subcellularLocation>
        <location evidence="1">Membrane</location>
    </subcellularLocation>
</comment>
<feature type="chain" id="PRO_5015206784" description="Outer membrane protein assembly factor BamA" evidence="8">
    <location>
        <begin position="39"/>
        <end position="791"/>
    </location>
</feature>
<keyword evidence="12" id="KW-1185">Reference proteome</keyword>
<keyword evidence="3 8" id="KW-0812">Transmembrane</keyword>
<evidence type="ECO:0000256" key="4">
    <source>
        <dbReference type="ARBA" id="ARBA00022729"/>
    </source>
</evidence>
<dbReference type="Proteomes" id="UP000240653">
    <property type="component" value="Unassembled WGS sequence"/>
</dbReference>